<feature type="region of interest" description="Disordered" evidence="1">
    <location>
        <begin position="328"/>
        <end position="354"/>
    </location>
</feature>
<feature type="region of interest" description="Disordered" evidence="1">
    <location>
        <begin position="1"/>
        <end position="30"/>
    </location>
</feature>
<feature type="region of interest" description="Disordered" evidence="1">
    <location>
        <begin position="235"/>
        <end position="257"/>
    </location>
</feature>
<reference evidence="2 3" key="1">
    <citation type="submission" date="2018-12" db="EMBL/GenBank/DDBJ databases">
        <authorList>
            <consortium name="Pathogen Informatics"/>
        </authorList>
    </citation>
    <scope>NUCLEOTIDE SEQUENCE [LARGE SCALE GENOMIC DNA]</scope>
    <source>
        <strain evidence="2 3">NCTC10047</strain>
    </source>
</reference>
<evidence type="ECO:0000256" key="1">
    <source>
        <dbReference type="SAM" id="MobiDB-lite"/>
    </source>
</evidence>
<evidence type="ECO:0000313" key="3">
    <source>
        <dbReference type="Proteomes" id="UP000275676"/>
    </source>
</evidence>
<organism evidence="2 3">
    <name type="scientific">Salmonella enterica subsp. arizonae</name>
    <dbReference type="NCBI Taxonomy" id="59203"/>
    <lineage>
        <taxon>Bacteria</taxon>
        <taxon>Pseudomonadati</taxon>
        <taxon>Pseudomonadota</taxon>
        <taxon>Gammaproteobacteria</taxon>
        <taxon>Enterobacterales</taxon>
        <taxon>Enterobacteriaceae</taxon>
        <taxon>Salmonella</taxon>
    </lineage>
</organism>
<gene>
    <name evidence="2" type="ORF">NCTC10047_00426</name>
</gene>
<sequence length="397" mass="43123">MYEKPRTKPDETRENSRNNAARHNKRGDEMAKQKYTTDWICVATEGYAIDGRPITREMIQQAADSYSTAEYTAMIWPNHPVYSLQEREFTFNLGLVSDLAAKEDAGRLRLMAKLEPNQALVNLNERGQKLFTSCEFWENYANTGKTYLYGLAATDSPASLGTQRMEIKSAETSTPDSRPQYAAAGNIEMFSLGRLTPVADTTTNHHEEESMTKEQANQLLAQIVTLTAKIDAQANTQPQAQQPAPAPAAAGTQTQPATQDFSAHANLVADLGEKLSVATDTLAANPEDATARQNYTAAVTELQTALSTFAVQPQDAEAAKLQARIAARNGGQQPAPAAAQNFSAQPTPKNDEADDTTMRAITSALENLTQRFTAIEGQRTPTPGVAPSGQPAQFEPL</sequence>
<feature type="region of interest" description="Disordered" evidence="1">
    <location>
        <begin position="373"/>
        <end position="397"/>
    </location>
</feature>
<dbReference type="Pfam" id="PF05929">
    <property type="entry name" value="Phage_GPO"/>
    <property type="match status" value="1"/>
</dbReference>
<feature type="compositionally biased region" description="Low complexity" evidence="1">
    <location>
        <begin position="328"/>
        <end position="345"/>
    </location>
</feature>
<dbReference type="EMBL" id="LR134156">
    <property type="protein sequence ID" value="VEA74637.1"/>
    <property type="molecule type" value="Genomic_DNA"/>
</dbReference>
<evidence type="ECO:0000313" key="2">
    <source>
        <dbReference type="EMBL" id="VEA74637.1"/>
    </source>
</evidence>
<feature type="compositionally biased region" description="Basic and acidic residues" evidence="1">
    <location>
        <begin position="1"/>
        <end position="16"/>
    </location>
</feature>
<proteinExistence type="predicted"/>
<accession>A0A3S4FXT1</accession>
<dbReference type="AlphaFoldDB" id="A0A3S4FXT1"/>
<dbReference type="Proteomes" id="UP000275676">
    <property type="component" value="Chromosome"/>
</dbReference>
<protein>
    <submittedName>
        <fullName evidence="2">Scaffold protein</fullName>
    </submittedName>
</protein>
<dbReference type="InterPro" id="IPR009228">
    <property type="entry name" value="Capsid_scaffold_GpO"/>
</dbReference>
<name>A0A3S4FXT1_SALER</name>